<keyword evidence="2" id="KW-1133">Transmembrane helix</keyword>
<evidence type="ECO:0000256" key="2">
    <source>
        <dbReference type="SAM" id="Phobius"/>
    </source>
</evidence>
<dbReference type="AlphaFoldDB" id="A0A8G1R595"/>
<keyword evidence="4" id="KW-1185">Reference proteome</keyword>
<keyword evidence="2" id="KW-0472">Membrane</keyword>
<evidence type="ECO:0000313" key="4">
    <source>
        <dbReference type="Proteomes" id="UP000249526"/>
    </source>
</evidence>
<dbReference type="RefSeq" id="XP_025517740.1">
    <property type="nucleotide sequence ID" value="XM_025654930.1"/>
</dbReference>
<dbReference type="EMBL" id="KZ825058">
    <property type="protein sequence ID" value="RAH59818.1"/>
    <property type="molecule type" value="Genomic_DNA"/>
</dbReference>
<organism evidence="3 4">
    <name type="scientific">Aspergillus piperis CBS 112811</name>
    <dbReference type="NCBI Taxonomy" id="1448313"/>
    <lineage>
        <taxon>Eukaryota</taxon>
        <taxon>Fungi</taxon>
        <taxon>Dikarya</taxon>
        <taxon>Ascomycota</taxon>
        <taxon>Pezizomycotina</taxon>
        <taxon>Eurotiomycetes</taxon>
        <taxon>Eurotiomycetidae</taxon>
        <taxon>Eurotiales</taxon>
        <taxon>Aspergillaceae</taxon>
        <taxon>Aspergillus</taxon>
        <taxon>Aspergillus subgen. Circumdati</taxon>
    </lineage>
</organism>
<dbReference type="GeneID" id="37158332"/>
<sequence>MHMHVQGHARNQISPGGSKTDFTEPEHHGKGPVSLQIQRGEGDEIILLCRGGADQWRNAFDRSCMKFRARSSPCRMVATFLFLLFLLFFFKVDTSHILCTQAALEGFVRRTISDCDFDSGSSVAGLERGGDSTIQMSCCRL</sequence>
<keyword evidence="2" id="KW-0812">Transmembrane</keyword>
<evidence type="ECO:0000313" key="3">
    <source>
        <dbReference type="EMBL" id="RAH59818.1"/>
    </source>
</evidence>
<evidence type="ECO:0000256" key="1">
    <source>
        <dbReference type="SAM" id="MobiDB-lite"/>
    </source>
</evidence>
<gene>
    <name evidence="3" type="ORF">BO85DRAFT_250972</name>
</gene>
<name>A0A8G1R595_9EURO</name>
<protein>
    <submittedName>
        <fullName evidence="3">Uncharacterized protein</fullName>
    </submittedName>
</protein>
<reference evidence="3 4" key="1">
    <citation type="submission" date="2018-02" db="EMBL/GenBank/DDBJ databases">
        <title>The genomes of Aspergillus section Nigri reveals drivers in fungal speciation.</title>
        <authorList>
            <consortium name="DOE Joint Genome Institute"/>
            <person name="Vesth T.C."/>
            <person name="Nybo J."/>
            <person name="Theobald S."/>
            <person name="Brandl J."/>
            <person name="Frisvad J.C."/>
            <person name="Nielsen K.F."/>
            <person name="Lyhne E.K."/>
            <person name="Kogle M.E."/>
            <person name="Kuo A."/>
            <person name="Riley R."/>
            <person name="Clum A."/>
            <person name="Nolan M."/>
            <person name="Lipzen A."/>
            <person name="Salamov A."/>
            <person name="Henrissat B."/>
            <person name="Wiebenga A."/>
            <person name="De vries R.P."/>
            <person name="Grigoriev I.V."/>
            <person name="Mortensen U.H."/>
            <person name="Andersen M.R."/>
            <person name="Baker S.E."/>
        </authorList>
    </citation>
    <scope>NUCLEOTIDE SEQUENCE [LARGE SCALE GENOMIC DNA]</scope>
    <source>
        <strain evidence="3 4">CBS 112811</strain>
    </source>
</reference>
<dbReference type="Proteomes" id="UP000249526">
    <property type="component" value="Unassembled WGS sequence"/>
</dbReference>
<proteinExistence type="predicted"/>
<feature type="region of interest" description="Disordered" evidence="1">
    <location>
        <begin position="1"/>
        <end position="34"/>
    </location>
</feature>
<accession>A0A8G1R595</accession>
<feature type="transmembrane region" description="Helical" evidence="2">
    <location>
        <begin position="72"/>
        <end position="90"/>
    </location>
</feature>